<dbReference type="SUPFAM" id="SSF55073">
    <property type="entry name" value="Nucleotide cyclase"/>
    <property type="match status" value="1"/>
</dbReference>
<accession>A0A3P3VMK4</accession>
<dbReference type="InterPro" id="IPR001633">
    <property type="entry name" value="EAL_dom"/>
</dbReference>
<evidence type="ECO:0000256" key="1">
    <source>
        <dbReference type="SAM" id="Phobius"/>
    </source>
</evidence>
<dbReference type="PROSITE" id="PS50883">
    <property type="entry name" value="EAL"/>
    <property type="match status" value="1"/>
</dbReference>
<dbReference type="Pfam" id="PF00563">
    <property type="entry name" value="EAL"/>
    <property type="match status" value="1"/>
</dbReference>
<proteinExistence type="predicted"/>
<dbReference type="InterPro" id="IPR035919">
    <property type="entry name" value="EAL_sf"/>
</dbReference>
<feature type="domain" description="GGDEF" evidence="3">
    <location>
        <begin position="302"/>
        <end position="437"/>
    </location>
</feature>
<dbReference type="SUPFAM" id="SSF141868">
    <property type="entry name" value="EAL domain-like"/>
    <property type="match status" value="1"/>
</dbReference>
<dbReference type="Pfam" id="PF00990">
    <property type="entry name" value="GGDEF"/>
    <property type="match status" value="1"/>
</dbReference>
<dbReference type="CDD" id="cd01948">
    <property type="entry name" value="EAL"/>
    <property type="match status" value="1"/>
</dbReference>
<dbReference type="AlphaFoldDB" id="A0A3P3VMK4"/>
<evidence type="ECO:0000259" key="3">
    <source>
        <dbReference type="PROSITE" id="PS50887"/>
    </source>
</evidence>
<dbReference type="EMBL" id="QWEZ01000001">
    <property type="protein sequence ID" value="RRJ83925.1"/>
    <property type="molecule type" value="Genomic_DNA"/>
</dbReference>
<comment type="caution">
    <text evidence="4">The sequence shown here is derived from an EMBL/GenBank/DDBJ whole genome shotgun (WGS) entry which is preliminary data.</text>
</comment>
<dbReference type="PANTHER" id="PTHR44757">
    <property type="entry name" value="DIGUANYLATE CYCLASE DGCP"/>
    <property type="match status" value="1"/>
</dbReference>
<dbReference type="Gene3D" id="3.20.20.450">
    <property type="entry name" value="EAL domain"/>
    <property type="match status" value="1"/>
</dbReference>
<reference evidence="4 5" key="2">
    <citation type="submission" date="2018-12" db="EMBL/GenBank/DDBJ databases">
        <title>Simiduia agarivorans gen. nov., sp. nov., a marine, agarolytic bacterium isolated from shallow coastal water from Keelung, Taiwan.</title>
        <authorList>
            <person name="Shieh W.Y."/>
        </authorList>
    </citation>
    <scope>NUCLEOTIDE SEQUENCE [LARGE SCALE GENOMIC DNA]</scope>
    <source>
        <strain evidence="4 5">GTF-13</strain>
    </source>
</reference>
<dbReference type="InterPro" id="IPR029787">
    <property type="entry name" value="Nucleotide_cyclase"/>
</dbReference>
<dbReference type="CDD" id="cd01949">
    <property type="entry name" value="GGDEF"/>
    <property type="match status" value="1"/>
</dbReference>
<reference evidence="4 5" key="1">
    <citation type="submission" date="2018-08" db="EMBL/GenBank/DDBJ databases">
        <authorList>
            <person name="Khan S.A."/>
        </authorList>
    </citation>
    <scope>NUCLEOTIDE SEQUENCE [LARGE SCALE GENOMIC DNA]</scope>
    <source>
        <strain evidence="4 5">GTF-13</strain>
    </source>
</reference>
<keyword evidence="1" id="KW-0472">Membrane</keyword>
<protein>
    <submittedName>
        <fullName evidence="4">GGDEF domain-containing protein</fullName>
    </submittedName>
</protein>
<keyword evidence="5" id="KW-1185">Reference proteome</keyword>
<evidence type="ECO:0000313" key="5">
    <source>
        <dbReference type="Proteomes" id="UP000280792"/>
    </source>
</evidence>
<keyword evidence="1" id="KW-1133">Transmembrane helix</keyword>
<dbReference type="PROSITE" id="PS50887">
    <property type="entry name" value="GGDEF"/>
    <property type="match status" value="1"/>
</dbReference>
<dbReference type="Proteomes" id="UP000280792">
    <property type="component" value="Unassembled WGS sequence"/>
</dbReference>
<feature type="transmembrane region" description="Helical" evidence="1">
    <location>
        <begin position="108"/>
        <end position="126"/>
    </location>
</feature>
<gene>
    <name evidence="4" type="ORF">D0544_02045</name>
</gene>
<feature type="domain" description="EAL" evidence="2">
    <location>
        <begin position="446"/>
        <end position="699"/>
    </location>
</feature>
<dbReference type="InterPro" id="IPR052155">
    <property type="entry name" value="Biofilm_reg_signaling"/>
</dbReference>
<dbReference type="SMART" id="SM00267">
    <property type="entry name" value="GGDEF"/>
    <property type="match status" value="1"/>
</dbReference>
<name>A0A3P3VMK4_9GAMM</name>
<dbReference type="NCBIfam" id="TIGR00254">
    <property type="entry name" value="GGDEF"/>
    <property type="match status" value="1"/>
</dbReference>
<dbReference type="SMART" id="SM00052">
    <property type="entry name" value="EAL"/>
    <property type="match status" value="1"/>
</dbReference>
<evidence type="ECO:0000313" key="4">
    <source>
        <dbReference type="EMBL" id="RRJ83925.1"/>
    </source>
</evidence>
<evidence type="ECO:0000259" key="2">
    <source>
        <dbReference type="PROSITE" id="PS50883"/>
    </source>
</evidence>
<feature type="transmembrane region" description="Helical" evidence="1">
    <location>
        <begin position="157"/>
        <end position="176"/>
    </location>
</feature>
<feature type="transmembrane region" description="Helical" evidence="1">
    <location>
        <begin position="216"/>
        <end position="238"/>
    </location>
</feature>
<keyword evidence="1" id="KW-0812">Transmembrane</keyword>
<organism evidence="4 5">
    <name type="scientific">Aestuariirhabdus litorea</name>
    <dbReference type="NCBI Taxonomy" id="2528527"/>
    <lineage>
        <taxon>Bacteria</taxon>
        <taxon>Pseudomonadati</taxon>
        <taxon>Pseudomonadota</taxon>
        <taxon>Gammaproteobacteria</taxon>
        <taxon>Oceanospirillales</taxon>
        <taxon>Aestuariirhabdaceae</taxon>
        <taxon>Aestuariirhabdus</taxon>
    </lineage>
</organism>
<dbReference type="RefSeq" id="WP_125014353.1">
    <property type="nucleotide sequence ID" value="NZ_QWEZ01000001.1"/>
</dbReference>
<dbReference type="Gene3D" id="3.30.70.270">
    <property type="match status" value="1"/>
</dbReference>
<dbReference type="PANTHER" id="PTHR44757:SF2">
    <property type="entry name" value="BIOFILM ARCHITECTURE MAINTENANCE PROTEIN MBAA"/>
    <property type="match status" value="1"/>
</dbReference>
<feature type="transmembrane region" description="Helical" evidence="1">
    <location>
        <begin position="77"/>
        <end position="96"/>
    </location>
</feature>
<dbReference type="InterPro" id="IPR043128">
    <property type="entry name" value="Rev_trsase/Diguanyl_cyclase"/>
</dbReference>
<feature type="transmembrane region" description="Helical" evidence="1">
    <location>
        <begin position="44"/>
        <end position="65"/>
    </location>
</feature>
<feature type="transmembrane region" description="Helical" evidence="1">
    <location>
        <begin position="188"/>
        <end position="210"/>
    </location>
</feature>
<feature type="transmembrane region" description="Helical" evidence="1">
    <location>
        <begin position="12"/>
        <end position="32"/>
    </location>
</feature>
<sequence length="704" mass="79380">MHNPASTLPLMSLLLGLSSGIMLAAAITTGVLARISAQQLMRELYRALCFICLCGVGYQVCTLLYHQATTQAQSLLLARWQLSFELIAPIGYAALCATFTRQTSVRPWLSLVCALCITLLLINIASPQTLRFDSPVDLRHFHYPWGEAVYLLEGPPGALTALWLLGVNGIYAYCLWRFLRHWWTEHSLLAALWACYLLLQAIASTIGAMIDDGRVNSVYLAGFAASLMVIGVCVILAYEAVRKAAAAFEREQALTLEMEQRLKAETRIHRIAFEDPLTELPTRSMLREYLKQRLPADQESPRPLLYLQVNLDHFKRINDELGQDVGDHLLQLLARRLRNTVGLSMMVARIAGDEFVLIDEHVKSQSPEYARQIASKVLSIIHQPLQVNDHSLHLGATIAMLMVPLHARTVHEVMKGASITMSRAKKSGRGRFHLYDPRSGEESRLRQQLEQALRQALLNEQFELHYQPLMDSNRRCIGAEALIRWPSPERGMVAPDRFIPLAEETGMIHAIGDWVLQQALNRLQRWQTELPGFDGYLTINVSPWQFARPDFVTSLHSAIHKSNIPHHRLCLEITEGVLLTDREETIDKLNQLRKLGLMIALDDFGTGYSSLAYLRDLPIDVLKIDRSFISDLQLEAPRHLVDAIISIGRHMNIKTVAEGVETEPQWSHLKSMGCDSFQGYLFSPALNAEAFSRWIRQHQPGSCA</sequence>
<dbReference type="InterPro" id="IPR000160">
    <property type="entry name" value="GGDEF_dom"/>
</dbReference>